<reference evidence="3" key="1">
    <citation type="submission" date="2022-04" db="EMBL/GenBank/DDBJ databases">
        <authorList>
            <person name="Friedrich I."/>
            <person name="Schneider D."/>
            <person name="Poehlein A."/>
            <person name="Hertel R."/>
            <person name="Daniel R."/>
        </authorList>
    </citation>
    <scope>NUCLEOTIDE SEQUENCE</scope>
</reference>
<feature type="region of interest" description="Disordered" evidence="1">
    <location>
        <begin position="28"/>
        <end position="50"/>
    </location>
</feature>
<name>A0A9E7STC6_9CAUD</name>
<accession>A0A9E7STC6</accession>
<keyword evidence="4" id="KW-1185">Reference proteome</keyword>
<evidence type="ECO:0000256" key="1">
    <source>
        <dbReference type="SAM" id="MobiDB-lite"/>
    </source>
</evidence>
<gene>
    <name evidence="3" type="ORF">MARCHEWKA_04430</name>
</gene>
<dbReference type="Proteomes" id="UP001056634">
    <property type="component" value="Segment"/>
</dbReference>
<organism evidence="3 4">
    <name type="scientific">Brevundimonas phage vB_BpoS-Marchewka</name>
    <dbReference type="NCBI Taxonomy" id="2948604"/>
    <lineage>
        <taxon>Viruses</taxon>
        <taxon>Duplodnaviria</taxon>
        <taxon>Heunggongvirae</taxon>
        <taxon>Uroviricota</taxon>
        <taxon>Caudoviricetes</taxon>
        <taxon>Jeanschmidtviridae</taxon>
        <taxon>Marchewkavirus</taxon>
        <taxon>Marchewkavirus marchewka</taxon>
    </lineage>
</organism>
<keyword evidence="2" id="KW-1133">Transmembrane helix</keyword>
<proteinExistence type="predicted"/>
<keyword evidence="2" id="KW-0812">Transmembrane</keyword>
<feature type="compositionally biased region" description="Gly residues" evidence="1">
    <location>
        <begin position="34"/>
        <end position="50"/>
    </location>
</feature>
<evidence type="ECO:0000256" key="2">
    <source>
        <dbReference type="SAM" id="Phobius"/>
    </source>
</evidence>
<feature type="transmembrane region" description="Helical" evidence="2">
    <location>
        <begin position="6"/>
        <end position="23"/>
    </location>
</feature>
<protein>
    <submittedName>
        <fullName evidence="3">Uncharacterized protein</fullName>
    </submittedName>
</protein>
<evidence type="ECO:0000313" key="3">
    <source>
        <dbReference type="EMBL" id="UTC28955.1"/>
    </source>
</evidence>
<evidence type="ECO:0000313" key="4">
    <source>
        <dbReference type="Proteomes" id="UP001056634"/>
    </source>
</evidence>
<keyword evidence="2" id="KW-0472">Membrane</keyword>
<dbReference type="EMBL" id="ON529851">
    <property type="protein sequence ID" value="UTC28955.1"/>
    <property type="molecule type" value="Genomic_DNA"/>
</dbReference>
<sequence>MAWLWVITIALVVCAIVALFMVVGSAMRDPRDPGAGGGFDLFDGDAGGGD</sequence>